<protein>
    <recommendedName>
        <fullName evidence="4">Beta-carotene 15,15'-monooxygenase</fullName>
    </recommendedName>
</protein>
<keyword evidence="1" id="KW-0472">Membrane</keyword>
<comment type="caution">
    <text evidence="2">The sequence shown here is derived from an EMBL/GenBank/DDBJ whole genome shotgun (WGS) entry which is preliminary data.</text>
</comment>
<dbReference type="InterPro" id="IPR010380">
    <property type="entry name" value="DUF975"/>
</dbReference>
<accession>A0A133RU56</accession>
<sequence length="309" mass="36273">MPKGILYDFIKKSRNCHELWYNERMKYPKIDLKTIRLQARQFQAENPRLFLVYLLPSILVILSGFLNPLERINESVLEQPFLSVFGHVFQAYLFPLLVSFIGTILLTSSVYTTLKLIKNPDTELSVKNSLTLFNEEHFSQTFLTLLLKRFYLFLWSIPSLLGIYFLFCSSFLAKKFVVLHPEFPNLDLTSVETERFLMTFGLYFLASILLMIVGNSLYIPQYYAYSQVEFLLCDTLDLGQAKPGQVLKTSRFLMKGYKFQRFILDLQLLPWYFLNWITFGIASFSLLPYIQINKIIFYRAVLARKRPKA</sequence>
<feature type="transmembrane region" description="Helical" evidence="1">
    <location>
        <begin position="50"/>
        <end position="69"/>
    </location>
</feature>
<dbReference type="AlphaFoldDB" id="A0A133RU56"/>
<dbReference type="EMBL" id="LRQR01000099">
    <property type="protein sequence ID" value="KXA58661.1"/>
    <property type="molecule type" value="Genomic_DNA"/>
</dbReference>
<proteinExistence type="predicted"/>
<evidence type="ECO:0008006" key="4">
    <source>
        <dbReference type="Google" id="ProtNLM"/>
    </source>
</evidence>
<dbReference type="PANTHER" id="PTHR40076:SF1">
    <property type="entry name" value="MEMBRANE PROTEIN"/>
    <property type="match status" value="1"/>
</dbReference>
<evidence type="ECO:0000313" key="2">
    <source>
        <dbReference type="EMBL" id="KXA58661.1"/>
    </source>
</evidence>
<evidence type="ECO:0000256" key="1">
    <source>
        <dbReference type="SAM" id="Phobius"/>
    </source>
</evidence>
<feature type="transmembrane region" description="Helical" evidence="1">
    <location>
        <begin position="89"/>
        <end position="111"/>
    </location>
</feature>
<dbReference type="PANTHER" id="PTHR40076">
    <property type="entry name" value="MEMBRANE PROTEIN-RELATED"/>
    <property type="match status" value="1"/>
</dbReference>
<dbReference type="PATRIC" id="fig|28037.231.peg.1682"/>
<feature type="transmembrane region" description="Helical" evidence="1">
    <location>
        <begin position="150"/>
        <end position="173"/>
    </location>
</feature>
<name>A0A133RU56_STRMT</name>
<feature type="transmembrane region" description="Helical" evidence="1">
    <location>
        <begin position="268"/>
        <end position="290"/>
    </location>
</feature>
<reference evidence="2 3" key="1">
    <citation type="submission" date="2016-01" db="EMBL/GenBank/DDBJ databases">
        <authorList>
            <person name="Oliw E.H."/>
        </authorList>
    </citation>
    <scope>NUCLEOTIDE SEQUENCE [LARGE SCALE GENOMIC DNA]</scope>
    <source>
        <strain evidence="2 3">CMW7705B</strain>
    </source>
</reference>
<dbReference type="Proteomes" id="UP000070065">
    <property type="component" value="Unassembled WGS sequence"/>
</dbReference>
<keyword evidence="1" id="KW-1133">Transmembrane helix</keyword>
<feature type="transmembrane region" description="Helical" evidence="1">
    <location>
        <begin position="196"/>
        <end position="218"/>
    </location>
</feature>
<evidence type="ECO:0000313" key="3">
    <source>
        <dbReference type="Proteomes" id="UP000070065"/>
    </source>
</evidence>
<gene>
    <name evidence="2" type="ORF">HMPREF3228_01698</name>
</gene>
<organism evidence="2 3">
    <name type="scientific">Streptococcus mitis</name>
    <dbReference type="NCBI Taxonomy" id="28037"/>
    <lineage>
        <taxon>Bacteria</taxon>
        <taxon>Bacillati</taxon>
        <taxon>Bacillota</taxon>
        <taxon>Bacilli</taxon>
        <taxon>Lactobacillales</taxon>
        <taxon>Streptococcaceae</taxon>
        <taxon>Streptococcus</taxon>
        <taxon>Streptococcus mitis group</taxon>
    </lineage>
</organism>
<keyword evidence="1" id="KW-0812">Transmembrane</keyword>
<dbReference type="Pfam" id="PF06161">
    <property type="entry name" value="DUF975"/>
    <property type="match status" value="1"/>
</dbReference>